<accession>A0A1Z1MI60</accession>
<gene>
    <name evidence="2" type="primary">ConsOrf2</name>
</gene>
<proteinExistence type="predicted"/>
<keyword evidence="2" id="KW-0934">Plastid</keyword>
<dbReference type="GeneID" id="33358789"/>
<sequence length="88" mass="10557">MDNNYFIISTTSKTVITIYYYEHTNLTKKKIFYPVCFLVPLYNFDIIILLLVRYIKICNCSTEHKIYLGREIFKAQISLNLCQKYIQN</sequence>
<protein>
    <submittedName>
        <fullName evidence="2">Uncharacterized protein</fullName>
    </submittedName>
</protein>
<keyword evidence="2" id="KW-0150">Chloroplast</keyword>
<keyword evidence="1" id="KW-0812">Transmembrane</keyword>
<organism evidence="2">
    <name type="scientific">Vertebrata australis</name>
    <dbReference type="NCBI Taxonomy" id="1967852"/>
    <lineage>
        <taxon>Eukaryota</taxon>
        <taxon>Rhodophyta</taxon>
        <taxon>Florideophyceae</taxon>
        <taxon>Rhodymeniophycidae</taxon>
        <taxon>Ceramiales</taxon>
        <taxon>Rhodomelaceae</taxon>
        <taxon>Polysiphonioideae</taxon>
        <taxon>Vertebrata</taxon>
    </lineage>
</organism>
<name>A0A1Z1MI60_9FLOR</name>
<dbReference type="AlphaFoldDB" id="A0A1Z1MI60"/>
<keyword evidence="1" id="KW-0472">Membrane</keyword>
<evidence type="ECO:0000256" key="1">
    <source>
        <dbReference type="SAM" id="Phobius"/>
    </source>
</evidence>
<dbReference type="RefSeq" id="YP_009396572.1">
    <property type="nucleotide sequence ID" value="NC_035283.1"/>
</dbReference>
<geneLocation type="chloroplast" evidence="2"/>
<keyword evidence="1" id="KW-1133">Transmembrane helix</keyword>
<reference evidence="2" key="1">
    <citation type="journal article" date="2017" name="J. Phycol.">
        <title>Analysis of chloroplast genomes and a supermatrix inform reclassification of the Rhodomelaceae (Rhodophyta).</title>
        <authorList>
            <person name="Diaz-Tapia P."/>
            <person name="Maggs C.A."/>
            <person name="West J.A."/>
            <person name="Verbruggen H."/>
        </authorList>
    </citation>
    <scope>NUCLEOTIDE SEQUENCE</scope>
    <source>
        <strain evidence="2">PD931</strain>
    </source>
</reference>
<feature type="transmembrane region" description="Helical" evidence="1">
    <location>
        <begin position="31"/>
        <end position="52"/>
    </location>
</feature>
<evidence type="ECO:0000313" key="2">
    <source>
        <dbReference type="EMBL" id="ARW65758.1"/>
    </source>
</evidence>
<dbReference type="EMBL" id="MF101439">
    <property type="protein sequence ID" value="ARW65758.1"/>
    <property type="molecule type" value="Genomic_DNA"/>
</dbReference>